<protein>
    <submittedName>
        <fullName evidence="1">Uncharacterized protein</fullName>
    </submittedName>
</protein>
<organism evidence="1 2">
    <name type="scientific">Paenibacillus profundus</name>
    <dbReference type="NCBI Taxonomy" id="1173085"/>
    <lineage>
        <taxon>Bacteria</taxon>
        <taxon>Bacillati</taxon>
        <taxon>Bacillota</taxon>
        <taxon>Bacilli</taxon>
        <taxon>Bacillales</taxon>
        <taxon>Paenibacillaceae</taxon>
        <taxon>Paenibacillus</taxon>
    </lineage>
</organism>
<dbReference type="EMBL" id="JAJNBZ010000037">
    <property type="protein sequence ID" value="MCE5172923.1"/>
    <property type="molecule type" value="Genomic_DNA"/>
</dbReference>
<accession>A0ABS8YM66</accession>
<comment type="caution">
    <text evidence="1">The sequence shown here is derived from an EMBL/GenBank/DDBJ whole genome shotgun (WGS) entry which is preliminary data.</text>
</comment>
<name>A0ABS8YM66_9BACL</name>
<reference evidence="1 2" key="1">
    <citation type="submission" date="2021-11" db="EMBL/GenBank/DDBJ databases">
        <title>Draft genome sequence of Paenibacillus profundus YoMME, a new Gram-positive bacteria with exoelectrogenic properties.</title>
        <authorList>
            <person name="Hubenova Y."/>
            <person name="Hubenova E."/>
            <person name="Manasiev Y."/>
            <person name="Peykov S."/>
            <person name="Mitov M."/>
        </authorList>
    </citation>
    <scope>NUCLEOTIDE SEQUENCE [LARGE SCALE GENOMIC DNA]</scope>
    <source>
        <strain evidence="1 2">YoMME</strain>
    </source>
</reference>
<gene>
    <name evidence="1" type="ORF">LQV63_27040</name>
</gene>
<sequence length="55" mass="5933">MTKSAIQMQVVDTQESSDEKDCVCGQVVPLDTRFCSGCGHQFPEEAAPVPADMQS</sequence>
<proteinExistence type="predicted"/>
<dbReference type="Proteomes" id="UP001199916">
    <property type="component" value="Unassembled WGS sequence"/>
</dbReference>
<evidence type="ECO:0000313" key="1">
    <source>
        <dbReference type="EMBL" id="MCE5172923.1"/>
    </source>
</evidence>
<evidence type="ECO:0000313" key="2">
    <source>
        <dbReference type="Proteomes" id="UP001199916"/>
    </source>
</evidence>
<keyword evidence="2" id="KW-1185">Reference proteome</keyword>